<dbReference type="SUPFAM" id="SSF52540">
    <property type="entry name" value="P-loop containing nucleoside triphosphate hydrolases"/>
    <property type="match status" value="1"/>
</dbReference>
<dbReference type="OrthoDB" id="4199794at2759"/>
<dbReference type="KEGG" id="dpte:113794476"/>
<dbReference type="RefSeq" id="XP_027200394.1">
    <property type="nucleotide sequence ID" value="XM_027344593.1"/>
</dbReference>
<evidence type="ECO:0000256" key="1">
    <source>
        <dbReference type="ARBA" id="ARBA00005378"/>
    </source>
</evidence>
<dbReference type="InterPro" id="IPR027417">
    <property type="entry name" value="P-loop_NTPase"/>
</dbReference>
<evidence type="ECO:0000259" key="3">
    <source>
        <dbReference type="SMART" id="SM00382"/>
    </source>
</evidence>
<dbReference type="InParanoid" id="A0A6P6Y789"/>
<dbReference type="AlphaFoldDB" id="A0A6P6Y789"/>
<dbReference type="Proteomes" id="UP000515146">
    <property type="component" value="Unplaced"/>
</dbReference>
<comment type="similarity">
    <text evidence="1">Belongs to the activator 1 small subunits family.</text>
</comment>
<dbReference type="GO" id="GO:0016887">
    <property type="term" value="F:ATP hydrolysis activity"/>
    <property type="evidence" value="ECO:0007669"/>
    <property type="project" value="InterPro"/>
</dbReference>
<dbReference type="PANTHER" id="PTHR11669:SF5">
    <property type="entry name" value="REPLICATION FACTOR C SUBUNIT 2"/>
    <property type="match status" value="1"/>
</dbReference>
<keyword evidence="4" id="KW-1185">Reference proteome</keyword>
<evidence type="ECO:0000313" key="5">
    <source>
        <dbReference type="RefSeq" id="XP_027200394.1"/>
    </source>
</evidence>
<protein>
    <recommendedName>
        <fullName evidence="2">Replication factor C subunit 2</fullName>
    </recommendedName>
</protein>
<reference evidence="5" key="1">
    <citation type="submission" date="2025-08" db="UniProtKB">
        <authorList>
            <consortium name="RefSeq"/>
        </authorList>
    </citation>
    <scope>IDENTIFICATION</scope>
    <source>
        <strain evidence="5">Airmid</strain>
    </source>
</reference>
<name>A0A6P6Y789_DERPT</name>
<dbReference type="InterPro" id="IPR050238">
    <property type="entry name" value="DNA_Rep/Repair_Clamp_Loader"/>
</dbReference>
<feature type="non-terminal residue" evidence="5">
    <location>
        <position position="1"/>
    </location>
</feature>
<feature type="domain" description="AAA+ ATPase" evidence="3">
    <location>
        <begin position="32"/>
        <end position="148"/>
    </location>
</feature>
<dbReference type="GO" id="GO:0005663">
    <property type="term" value="C:DNA replication factor C complex"/>
    <property type="evidence" value="ECO:0007669"/>
    <property type="project" value="TreeGrafter"/>
</dbReference>
<dbReference type="CDD" id="cd00009">
    <property type="entry name" value="AAA"/>
    <property type="match status" value="1"/>
</dbReference>
<dbReference type="Pfam" id="PF00004">
    <property type="entry name" value="AAA"/>
    <property type="match status" value="1"/>
</dbReference>
<dbReference type="GO" id="GO:0005524">
    <property type="term" value="F:ATP binding"/>
    <property type="evidence" value="ECO:0007669"/>
    <property type="project" value="InterPro"/>
</dbReference>
<accession>A0A6P6Y789</accession>
<organism evidence="4 5">
    <name type="scientific">Dermatophagoides pteronyssinus</name>
    <name type="common">European house dust mite</name>
    <dbReference type="NCBI Taxonomy" id="6956"/>
    <lineage>
        <taxon>Eukaryota</taxon>
        <taxon>Metazoa</taxon>
        <taxon>Ecdysozoa</taxon>
        <taxon>Arthropoda</taxon>
        <taxon>Chelicerata</taxon>
        <taxon>Arachnida</taxon>
        <taxon>Acari</taxon>
        <taxon>Acariformes</taxon>
        <taxon>Sarcoptiformes</taxon>
        <taxon>Astigmata</taxon>
        <taxon>Psoroptidia</taxon>
        <taxon>Analgoidea</taxon>
        <taxon>Pyroglyphidae</taxon>
        <taxon>Dermatophagoidinae</taxon>
        <taxon>Dermatophagoides</taxon>
    </lineage>
</organism>
<dbReference type="GO" id="GO:0006281">
    <property type="term" value="P:DNA repair"/>
    <property type="evidence" value="ECO:0007669"/>
    <property type="project" value="TreeGrafter"/>
</dbReference>
<evidence type="ECO:0000313" key="4">
    <source>
        <dbReference type="Proteomes" id="UP000515146"/>
    </source>
</evidence>
<gene>
    <name evidence="5" type="primary">LOC113794476</name>
</gene>
<dbReference type="GO" id="GO:0003689">
    <property type="term" value="F:DNA clamp loader activity"/>
    <property type="evidence" value="ECO:0007669"/>
    <property type="project" value="TreeGrafter"/>
</dbReference>
<dbReference type="InterPro" id="IPR003959">
    <property type="entry name" value="ATPase_AAA_core"/>
</dbReference>
<dbReference type="PANTHER" id="PTHR11669">
    <property type="entry name" value="REPLICATION FACTOR C / DNA POLYMERASE III GAMMA-TAU SUBUNIT"/>
    <property type="match status" value="1"/>
</dbReference>
<dbReference type="Gene3D" id="3.40.50.300">
    <property type="entry name" value="P-loop containing nucleotide triphosphate hydrolases"/>
    <property type="match status" value="1"/>
</dbReference>
<dbReference type="GO" id="GO:0005634">
    <property type="term" value="C:nucleus"/>
    <property type="evidence" value="ECO:0007669"/>
    <property type="project" value="TreeGrafter"/>
</dbReference>
<dbReference type="GO" id="GO:0006261">
    <property type="term" value="P:DNA-templated DNA replication"/>
    <property type="evidence" value="ECO:0007669"/>
    <property type="project" value="TreeGrafter"/>
</dbReference>
<dbReference type="SMART" id="SM00382">
    <property type="entry name" value="AAA"/>
    <property type="match status" value="1"/>
</dbReference>
<sequence>PGAQRYRPQSFDEIVGNTEAVDCLRKMAREQFLFHILLCGEPGSGKTSAIKCLARALLREHYGKAVLELNAADDRGIDVVRAKIKSFAQEKVALPGDLPKIVILDEVEAMTEGAQQTLRRIFELYSHTTRFALACNNADKVIEPLQSRCNLVRV</sequence>
<dbReference type="OMA" id="KYKYNHD"/>
<dbReference type="InterPro" id="IPR003593">
    <property type="entry name" value="AAA+_ATPase"/>
</dbReference>
<evidence type="ECO:0000256" key="2">
    <source>
        <dbReference type="ARBA" id="ARBA00040745"/>
    </source>
</evidence>
<proteinExistence type="inferred from homology"/>